<name>A0A914WT92_9BILA</name>
<keyword evidence="3" id="KW-1185">Reference proteome</keyword>
<sequence length="382" mass="41150">MTSIRTLSCSVVLLCVAYAFATDALNDNKILTSQSDRLKRLAEGVGKKLIVEPLEAELKTIENKARRQLQPKIERNTQDVGCPAGYTGNDCTTPVCYNSSTINYHDGTANYGDDIEYGVSSTCNDTISFPLDSFVNDVYISITAPGINLPTGRLVAPNGRIISPSSVLSDSAHLWMVKFGNLVNQAGAGIFSLTISNNRPSICVYSVQAPTTLSCDGGFVSDPRDDNVQTEAPQSNNGIRRSPIGGVPSYLAFAVNSNNPYNQALSVTFFFDGDIPKLFPVNARSGCGASNFVGPFTCSHLDYYHAKIRGVDSDGNVWQRVYYFDCQPPPPSKAVSTFGRSAKLQPPSQCHNDGVLINAGTADAFCFCKPLFTGNMCQTPLA</sequence>
<dbReference type="AlphaFoldDB" id="A0A914WT92"/>
<evidence type="ECO:0000313" key="3">
    <source>
        <dbReference type="Proteomes" id="UP000887566"/>
    </source>
</evidence>
<evidence type="ECO:0000259" key="2">
    <source>
        <dbReference type="PROSITE" id="PS00022"/>
    </source>
</evidence>
<feature type="signal peptide" evidence="1">
    <location>
        <begin position="1"/>
        <end position="21"/>
    </location>
</feature>
<dbReference type="WBParaSite" id="PSAMB.scaffold5185size12397.g26036.t1">
    <property type="protein sequence ID" value="PSAMB.scaffold5185size12397.g26036.t1"/>
    <property type="gene ID" value="PSAMB.scaffold5185size12397.g26036"/>
</dbReference>
<dbReference type="PROSITE" id="PS00022">
    <property type="entry name" value="EGF_1"/>
    <property type="match status" value="1"/>
</dbReference>
<dbReference type="PANTHER" id="PTHR47324:SF1">
    <property type="entry name" value="EGF-LIKE DOMAIN-CONTAINING PROTEIN-RELATED"/>
    <property type="match status" value="1"/>
</dbReference>
<organism evidence="3 4">
    <name type="scientific">Plectus sambesii</name>
    <dbReference type="NCBI Taxonomy" id="2011161"/>
    <lineage>
        <taxon>Eukaryota</taxon>
        <taxon>Metazoa</taxon>
        <taxon>Ecdysozoa</taxon>
        <taxon>Nematoda</taxon>
        <taxon>Chromadorea</taxon>
        <taxon>Plectida</taxon>
        <taxon>Plectina</taxon>
        <taxon>Plectoidea</taxon>
        <taxon>Plectidae</taxon>
        <taxon>Plectus</taxon>
    </lineage>
</organism>
<dbReference type="PANTHER" id="PTHR47324">
    <property type="entry name" value="PROTEIN IRG-7-RELATED"/>
    <property type="match status" value="1"/>
</dbReference>
<protein>
    <submittedName>
        <fullName evidence="4">EGF-like domain-containing protein</fullName>
    </submittedName>
</protein>
<keyword evidence="1" id="KW-0732">Signal</keyword>
<reference evidence="4" key="1">
    <citation type="submission" date="2022-11" db="UniProtKB">
        <authorList>
            <consortium name="WormBaseParasite"/>
        </authorList>
    </citation>
    <scope>IDENTIFICATION</scope>
</reference>
<accession>A0A914WT92</accession>
<dbReference type="InterPro" id="IPR053295">
    <property type="entry name" value="Innate_immunity_reg"/>
</dbReference>
<feature type="chain" id="PRO_5037815884" evidence="1">
    <location>
        <begin position="22"/>
        <end position="382"/>
    </location>
</feature>
<evidence type="ECO:0000256" key="1">
    <source>
        <dbReference type="SAM" id="SignalP"/>
    </source>
</evidence>
<evidence type="ECO:0000313" key="4">
    <source>
        <dbReference type="WBParaSite" id="PSAMB.scaffold5185size12397.g26036.t1"/>
    </source>
</evidence>
<proteinExistence type="predicted"/>
<dbReference type="InterPro" id="IPR000742">
    <property type="entry name" value="EGF"/>
</dbReference>
<dbReference type="InterPro" id="IPR057086">
    <property type="entry name" value="GBD_Irg-7_N"/>
</dbReference>
<dbReference type="Proteomes" id="UP000887566">
    <property type="component" value="Unplaced"/>
</dbReference>
<feature type="domain" description="EGF-like" evidence="2">
    <location>
        <begin position="366"/>
        <end position="377"/>
    </location>
</feature>
<dbReference type="Pfam" id="PF23623">
    <property type="entry name" value="GBD_IRG7_N"/>
    <property type="match status" value="1"/>
</dbReference>